<dbReference type="SUPFAM" id="SSF52540">
    <property type="entry name" value="P-loop containing nucleoside triphosphate hydrolases"/>
    <property type="match status" value="1"/>
</dbReference>
<evidence type="ECO:0000256" key="1">
    <source>
        <dbReference type="SAM" id="SignalP"/>
    </source>
</evidence>
<feature type="signal peptide" evidence="1">
    <location>
        <begin position="1"/>
        <end position="20"/>
    </location>
</feature>
<evidence type="ECO:0000313" key="3">
    <source>
        <dbReference type="Proteomes" id="UP001432062"/>
    </source>
</evidence>
<dbReference type="EMBL" id="CP109441">
    <property type="protein sequence ID" value="WUV48396.1"/>
    <property type="molecule type" value="Genomic_DNA"/>
</dbReference>
<dbReference type="Gene3D" id="3.40.50.300">
    <property type="entry name" value="P-loop containing nucleotide triphosphate hydrolases"/>
    <property type="match status" value="1"/>
</dbReference>
<dbReference type="RefSeq" id="WP_329412735.1">
    <property type="nucleotide sequence ID" value="NZ_CP109441.1"/>
</dbReference>
<dbReference type="Proteomes" id="UP001432062">
    <property type="component" value="Chromosome"/>
</dbReference>
<feature type="chain" id="PRO_5047117602" description="FtsK domain-containing protein" evidence="1">
    <location>
        <begin position="21"/>
        <end position="466"/>
    </location>
</feature>
<evidence type="ECO:0008006" key="4">
    <source>
        <dbReference type="Google" id="ProtNLM"/>
    </source>
</evidence>
<proteinExistence type="predicted"/>
<protein>
    <recommendedName>
        <fullName evidence="4">FtsK domain-containing protein</fullName>
    </recommendedName>
</protein>
<reference evidence="2" key="1">
    <citation type="submission" date="2022-10" db="EMBL/GenBank/DDBJ databases">
        <title>The complete genomes of actinobacterial strains from the NBC collection.</title>
        <authorList>
            <person name="Joergensen T.S."/>
            <person name="Alvarez Arevalo M."/>
            <person name="Sterndorff E.B."/>
            <person name="Faurdal D."/>
            <person name="Vuksanovic O."/>
            <person name="Mourched A.-S."/>
            <person name="Charusanti P."/>
            <person name="Shaw S."/>
            <person name="Blin K."/>
            <person name="Weber T."/>
        </authorList>
    </citation>
    <scope>NUCLEOTIDE SEQUENCE</scope>
    <source>
        <strain evidence="2">NBC_01482</strain>
    </source>
</reference>
<accession>A0ABZ1Z2V3</accession>
<gene>
    <name evidence="2" type="ORF">OG563_09455</name>
</gene>
<evidence type="ECO:0000313" key="2">
    <source>
        <dbReference type="EMBL" id="WUV48396.1"/>
    </source>
</evidence>
<sequence>MNAVLIAATAAVPALSTAYAGAWSGGFGPGYWTAKDVETRRAYRAGVRIRRGWKPLARRLRLVLRDVPRPSHGGPAQPGKIHTPKMRRLKADEFGVTADFQLCPTIRLEDFQANAADLRNAWNMVRVAVEQTEPNKVTVRAVRRDPLRVKTAYAPSGTAPDLRHYVAGLDAFGREARIRLHHGSGLCVYGLPNYGKTSFILGLITHLAPSDSVQFLVADGKSTLGTDGDYMDVAPRALSVIGDDIYTFNQLVRELETMRQMRAATIRQALGVRNFWDVGPSPEWPLIMFIVDEAHTYFEQTSAYGNPETQQRNAVAADNAARVAGLVRKCQAVGILPVLTTQKGTSDAIPSMISANAHASACFAVKTDEAAQAALGPDIHRHSDQSPISLQHEDFVGVMTMLADHRAGYTQVRTPYCAESVAAQVCEQYAHLVRSEVVPSISVGMDHRAFAADGGDAVIASLLAKS</sequence>
<dbReference type="InterPro" id="IPR027417">
    <property type="entry name" value="P-loop_NTPase"/>
</dbReference>
<organism evidence="2 3">
    <name type="scientific">Nocardia vinacea</name>
    <dbReference type="NCBI Taxonomy" id="96468"/>
    <lineage>
        <taxon>Bacteria</taxon>
        <taxon>Bacillati</taxon>
        <taxon>Actinomycetota</taxon>
        <taxon>Actinomycetes</taxon>
        <taxon>Mycobacteriales</taxon>
        <taxon>Nocardiaceae</taxon>
        <taxon>Nocardia</taxon>
    </lineage>
</organism>
<name>A0ABZ1Z2V3_9NOCA</name>
<keyword evidence="1" id="KW-0732">Signal</keyword>
<keyword evidence="3" id="KW-1185">Reference proteome</keyword>